<dbReference type="Proteomes" id="UP000887576">
    <property type="component" value="Unplaced"/>
</dbReference>
<name>A0AC34PYS0_9BILA</name>
<dbReference type="WBParaSite" id="JU765_v2.g1118.t1">
    <property type="protein sequence ID" value="JU765_v2.g1118.t1"/>
    <property type="gene ID" value="JU765_v2.g1118"/>
</dbReference>
<protein>
    <submittedName>
        <fullName evidence="2">Uncharacterized protein</fullName>
    </submittedName>
</protein>
<sequence>MPGVVAAGGVGVDVFGVVVAIGGLGVTTVGVFGVVVATGGLTVDILAFGAGVVETGGVTVGVFGTAVVATGGVGLTVDILAFGAVAEGGVTEDVGVLGAAVVATGGIGVTVIVDVFEAVVVATGGVGVTVGVLIFGEGVVATGGVTDDVGVSGAGVVATGDGADVDVGVFGADVVAVRIEDFGGVEGADEAPFESTFKLSRPFAPSAELGAPGEVTFSFLKLSRPRNPAEVDGEGPASSPCLAVDLRKPSRPRRFVDCSSGARVGLLLSKSPSGSECSLFCRVRKASFNFVTNPLLVIGAIDGILKILDEPSIKLILTNSLSRLLITGKECG</sequence>
<proteinExistence type="predicted"/>
<evidence type="ECO:0000313" key="1">
    <source>
        <dbReference type="Proteomes" id="UP000887576"/>
    </source>
</evidence>
<reference evidence="2" key="1">
    <citation type="submission" date="2022-11" db="UniProtKB">
        <authorList>
            <consortium name="WormBaseParasite"/>
        </authorList>
    </citation>
    <scope>IDENTIFICATION</scope>
</reference>
<evidence type="ECO:0000313" key="2">
    <source>
        <dbReference type="WBParaSite" id="JU765_v2.g1118.t1"/>
    </source>
</evidence>
<organism evidence="1 2">
    <name type="scientific">Panagrolaimus sp. JU765</name>
    <dbReference type="NCBI Taxonomy" id="591449"/>
    <lineage>
        <taxon>Eukaryota</taxon>
        <taxon>Metazoa</taxon>
        <taxon>Ecdysozoa</taxon>
        <taxon>Nematoda</taxon>
        <taxon>Chromadorea</taxon>
        <taxon>Rhabditida</taxon>
        <taxon>Tylenchina</taxon>
        <taxon>Panagrolaimomorpha</taxon>
        <taxon>Panagrolaimoidea</taxon>
        <taxon>Panagrolaimidae</taxon>
        <taxon>Panagrolaimus</taxon>
    </lineage>
</organism>
<accession>A0AC34PYS0</accession>